<dbReference type="Pfam" id="PF04357">
    <property type="entry name" value="TamB"/>
    <property type="match status" value="1"/>
</dbReference>
<dbReference type="GO" id="GO:0005886">
    <property type="term" value="C:plasma membrane"/>
    <property type="evidence" value="ECO:0007669"/>
    <property type="project" value="InterPro"/>
</dbReference>
<protein>
    <recommendedName>
        <fullName evidence="5">Translocation and assembly module TamB C-terminal domain-containing protein</fullName>
    </recommendedName>
</protein>
<proteinExistence type="predicted"/>
<dbReference type="PANTHER" id="PTHR30441">
    <property type="entry name" value="DUF748 DOMAIN-CONTAINING PROTEIN"/>
    <property type="match status" value="1"/>
</dbReference>
<evidence type="ECO:0000256" key="2">
    <source>
        <dbReference type="ARBA" id="ARBA00022692"/>
    </source>
</evidence>
<dbReference type="InterPro" id="IPR007452">
    <property type="entry name" value="TamB_C"/>
</dbReference>
<evidence type="ECO:0000256" key="3">
    <source>
        <dbReference type="ARBA" id="ARBA00022989"/>
    </source>
</evidence>
<evidence type="ECO:0000256" key="1">
    <source>
        <dbReference type="ARBA" id="ARBA00004167"/>
    </source>
</evidence>
<keyword evidence="2" id="KW-0812">Transmembrane</keyword>
<dbReference type="PANTHER" id="PTHR30441:SF8">
    <property type="entry name" value="DUF748 DOMAIN-CONTAINING PROTEIN"/>
    <property type="match status" value="1"/>
</dbReference>
<dbReference type="InterPro" id="IPR052894">
    <property type="entry name" value="AsmA-related"/>
</dbReference>
<reference evidence="6" key="1">
    <citation type="submission" date="2016-04" db="EMBL/GenBank/DDBJ databases">
        <authorList>
            <person name="Evans L.H."/>
            <person name="Alamgir A."/>
            <person name="Owens N."/>
            <person name="Weber N.D."/>
            <person name="Virtaneva K."/>
            <person name="Barbian K."/>
            <person name="Babar A."/>
            <person name="Rosenke K."/>
        </authorList>
    </citation>
    <scope>NUCLEOTIDE SEQUENCE</scope>
    <source>
        <strain evidence="6">86-2</strain>
    </source>
</reference>
<keyword evidence="4" id="KW-0472">Membrane</keyword>
<feature type="domain" description="Translocation and assembly module TamB C-terminal" evidence="5">
    <location>
        <begin position="1005"/>
        <end position="1437"/>
    </location>
</feature>
<evidence type="ECO:0000256" key="4">
    <source>
        <dbReference type="ARBA" id="ARBA00023136"/>
    </source>
</evidence>
<sequence>MPAVQEYAKGIIVDELKAKIGTELGIGKLHFQPFNTVQLDSVYLYDQSQEKVLLADKISASVDLISLMQNKIVVTSAWLSDFEVHLSKESDDSPLNIQYIIDAFKPKDDKPKSKIEIKLNAVNITNGQFYYDIKDKPLVVHHFDKNHIAVSDLNAKLAMKSLTSDSLNIQVKKFALREKSGLDISDLTFRIITQGKKVSIRNFELDLPSSSLELSRCEIDLTPTSDTAKIMDYASIDCVVATSYILPKDVSALVPILKDFDDKIIISGQVKGKIDDLTVSGLSLDYGKKMHLIANAEIRDMRDPSKTYVLGSVDELSLTHTELSSIIDNFSSKKGQLPAQLKKLGAISFRGDISGYLDQLVAFGSVETDLGVVKTDVLFGVNNPKPGIETYVKGKVYTTDFSLGTFLDNKDLNKASLSLTVDLEKPKNGKLRGKAEGIIPNFDYKEYSYKNIKLDAGYDGLRIDGKLAIDDPNGKLDIAGLFDLTDKNMPELVFKAKATDIQLDKLHLVKNMPYSYLSFNIDADFVGKDIDNAQGYIRIDSVDFLRENQVFKMDEFLVKSTIDSLGHTLSIKSDILNGHVNGDYSFSTMANSILETLHPYLPALIKVNGKKVEKSVVNNNFIFDFAINNTETLSSVFKLPVTVINQAKIVGRYDNHLDKFKVEVFTPAIKAAGMNIKSGYVLAENENSDNVVNTRIDASIIGKKEVTNEISVKSTLANNKINTNISLLNDGMQKAKGDFSISTLFTKEDRRPLMIDIETLPSELMLNNTTWKMEKSHIKIQDGHYAVNNFSVYTSDKSQEIKINGSYSPSSSSDILKVELKKINLEYVFQTLAIDVLRFGGAATGSLFMSSIENKPYLNTRLDITDFKFNGTELGRLNIFSELDDETNKIMLDGMIVSKENKKTKVDGEIDPIHQGLSINFDADSLDISFLNRYAEAVFQNISGRGTGKVHLFGDFSDVTVEGKAYIKDGNIGINFLNTNYKFSDTIYMKKDLIYFTNITLIDEYNNKSLASGKVAHDYFKDFMYLVDLSADHFLVYNATQKQNPIFYGKVFGSGKGTIGGDERAVDIDISMRTEDKTLVRMNFMENIINEYSFINYKSKLKTDSITTPNIAEVAPPIQASSGMEINMNFYIDATPNATVEILMDPVGGDVISGTGSGAMQFQWSSKSAPRLFGTYTINRGSYNFTFQRLMERRFTIEDGSTVQFKGDPFEAILDVTAIYKLTASLRDLDQTLIETTGQTTIPVNCVLDLTGPLRQPTVGLDIQFPAADPEVARQVKSLINTPDMINWQVAYLLLLSKFDSPKGSNTPYETSDFAAVASATLSNQLTKIVSQIDSRWELGTNIRYSDKDFTSTEVELILSSRLMNDRLLINGNFGYRNDVNINNGKEAMISDVDIEYLLNNAGTWRVKAYNHYNEKFYYTGKTSQSQGVGLIYKKDFDNLRDLFGFPTLKTKSVRDTVTPILPDSTKRGSSLSRFIRMKK</sequence>
<gene>
    <name evidence="6" type="ORF">KL86DYS2_20013</name>
</gene>
<evidence type="ECO:0000259" key="5">
    <source>
        <dbReference type="Pfam" id="PF04357"/>
    </source>
</evidence>
<organism evidence="6">
    <name type="scientific">uncultured Dysgonomonas sp</name>
    <dbReference type="NCBI Taxonomy" id="206096"/>
    <lineage>
        <taxon>Bacteria</taxon>
        <taxon>Pseudomonadati</taxon>
        <taxon>Bacteroidota</taxon>
        <taxon>Bacteroidia</taxon>
        <taxon>Bacteroidales</taxon>
        <taxon>Dysgonomonadaceae</taxon>
        <taxon>Dysgonomonas</taxon>
        <taxon>environmental samples</taxon>
    </lineage>
</organism>
<dbReference type="RefSeq" id="WP_296952495.1">
    <property type="nucleotide sequence ID" value="NZ_LT599021.1"/>
</dbReference>
<comment type="subcellular location">
    <subcellularLocation>
        <location evidence="1">Membrane</location>
        <topology evidence="1">Single-pass membrane protein</topology>
    </subcellularLocation>
</comment>
<evidence type="ECO:0000313" key="6">
    <source>
        <dbReference type="EMBL" id="SBW10255.1"/>
    </source>
</evidence>
<dbReference type="GO" id="GO:0009306">
    <property type="term" value="P:protein secretion"/>
    <property type="evidence" value="ECO:0007669"/>
    <property type="project" value="InterPro"/>
</dbReference>
<accession>A0A212KFE6</accession>
<keyword evidence="3" id="KW-1133">Transmembrane helix</keyword>
<dbReference type="EMBL" id="FLUL01000002">
    <property type="protein sequence ID" value="SBW10255.1"/>
    <property type="molecule type" value="Genomic_DNA"/>
</dbReference>
<name>A0A212KFE6_9BACT</name>
<dbReference type="GO" id="GO:0090313">
    <property type="term" value="P:regulation of protein targeting to membrane"/>
    <property type="evidence" value="ECO:0007669"/>
    <property type="project" value="TreeGrafter"/>
</dbReference>